<evidence type="ECO:0000313" key="3">
    <source>
        <dbReference type="EMBL" id="TDR46763.1"/>
    </source>
</evidence>
<dbReference type="AlphaFoldDB" id="A0A4R6Z504"/>
<reference evidence="3 4" key="1">
    <citation type="submission" date="2019-03" db="EMBL/GenBank/DDBJ databases">
        <title>Genomic Encyclopedia of Type Strains, Phase IV (KMG-IV): sequencing the most valuable type-strain genomes for metagenomic binning, comparative biology and taxonomic classification.</title>
        <authorList>
            <person name="Goeker M."/>
        </authorList>
    </citation>
    <scope>NUCLEOTIDE SEQUENCE [LARGE SCALE GENOMIC DNA]</scope>
    <source>
        <strain evidence="3 4">DSM 21667</strain>
    </source>
</reference>
<keyword evidence="1" id="KW-0175">Coiled coil</keyword>
<organism evidence="3 4">
    <name type="scientific">Tahibacter aquaticus</name>
    <dbReference type="NCBI Taxonomy" id="520092"/>
    <lineage>
        <taxon>Bacteria</taxon>
        <taxon>Pseudomonadati</taxon>
        <taxon>Pseudomonadota</taxon>
        <taxon>Gammaproteobacteria</taxon>
        <taxon>Lysobacterales</taxon>
        <taxon>Rhodanobacteraceae</taxon>
        <taxon>Tahibacter</taxon>
    </lineage>
</organism>
<sequence>MIDKRTKRTAAEQRMAVQVARATKRVAQLQARQLFHELREAAQEKEAARRSGTRLRLEIGSLVQAVVPDWGLAEVAGALIDGRARASHSPTVRVAYLRHGEGYLAQGRRSGSVQSGIAGPKPVDRDRGSAETIEGTDASDEAAAATLAAAMGSHDSGTDTRQPE</sequence>
<dbReference type="RefSeq" id="WP_133817891.1">
    <property type="nucleotide sequence ID" value="NZ_SNZH01000003.1"/>
</dbReference>
<gene>
    <name evidence="3" type="ORF">DFR29_103299</name>
</gene>
<evidence type="ECO:0000256" key="2">
    <source>
        <dbReference type="SAM" id="MobiDB-lite"/>
    </source>
</evidence>
<name>A0A4R6Z504_9GAMM</name>
<evidence type="ECO:0000256" key="1">
    <source>
        <dbReference type="SAM" id="Coils"/>
    </source>
</evidence>
<dbReference type="EMBL" id="SNZH01000003">
    <property type="protein sequence ID" value="TDR46763.1"/>
    <property type="molecule type" value="Genomic_DNA"/>
</dbReference>
<comment type="caution">
    <text evidence="3">The sequence shown here is derived from an EMBL/GenBank/DDBJ whole genome shotgun (WGS) entry which is preliminary data.</text>
</comment>
<keyword evidence="4" id="KW-1185">Reference proteome</keyword>
<dbReference type="Proteomes" id="UP000295293">
    <property type="component" value="Unassembled WGS sequence"/>
</dbReference>
<feature type="coiled-coil region" evidence="1">
    <location>
        <begin position="24"/>
        <end position="51"/>
    </location>
</feature>
<protein>
    <submittedName>
        <fullName evidence="3">Uncharacterized protein</fullName>
    </submittedName>
</protein>
<proteinExistence type="predicted"/>
<feature type="region of interest" description="Disordered" evidence="2">
    <location>
        <begin position="107"/>
        <end position="138"/>
    </location>
</feature>
<evidence type="ECO:0000313" key="4">
    <source>
        <dbReference type="Proteomes" id="UP000295293"/>
    </source>
</evidence>
<accession>A0A4R6Z504</accession>